<dbReference type="PANTHER" id="PTHR10426">
    <property type="entry name" value="STRICTOSIDINE SYNTHASE-RELATED"/>
    <property type="match status" value="1"/>
</dbReference>
<proteinExistence type="predicted"/>
<evidence type="ECO:0000313" key="3">
    <source>
        <dbReference type="Proteomes" id="UP000198859"/>
    </source>
</evidence>
<keyword evidence="3" id="KW-1185">Reference proteome</keyword>
<accession>A0A1H1Q1X4</accession>
<dbReference type="OrthoDB" id="3332247at2"/>
<dbReference type="RefSeq" id="WP_091727442.1">
    <property type="nucleotide sequence ID" value="NZ_LT629757.1"/>
</dbReference>
<dbReference type="Gene3D" id="2.120.10.30">
    <property type="entry name" value="TolB, C-terminal domain"/>
    <property type="match status" value="1"/>
</dbReference>
<dbReference type="AlphaFoldDB" id="A0A1H1Q1X4"/>
<sequence length="318" mass="33335">MSATATRLEVPGHGAEDVVVEPSGDALTGTEDGAVVRVSRDGSLTEVGRTGGRPLGLELLDEDRLVVADAERGLLALDRRDGRVEVLATEAAGRPIGVCNNAAVGAAGEIWFSDSSAVHPLARWRADLVERTASGRLLCRRADGDVEEHLSGLDFANGVALAADGSFVVVAETGARTVRRLWLTGDRAGTDDLLVADLPGYPDNVSLGSDGLVWVALASPPVAALELLRAHAPAGLRRALRRVPPALLPAPIRQVHAQAYDATGRLVHDVVLPPHDFHMVTGVREHDGWLWLSSLEESALLLVEGALDAPPGAVVGPV</sequence>
<dbReference type="GO" id="GO:0012505">
    <property type="term" value="C:endomembrane system"/>
    <property type="evidence" value="ECO:0007669"/>
    <property type="project" value="TreeGrafter"/>
</dbReference>
<reference evidence="3" key="1">
    <citation type="submission" date="2016-10" db="EMBL/GenBank/DDBJ databases">
        <authorList>
            <person name="Varghese N."/>
            <person name="Submissions S."/>
        </authorList>
    </citation>
    <scope>NUCLEOTIDE SEQUENCE [LARGE SCALE GENOMIC DNA]</scope>
    <source>
        <strain evidence="3">DSM 22127</strain>
    </source>
</reference>
<dbReference type="InterPro" id="IPR013658">
    <property type="entry name" value="SGL"/>
</dbReference>
<organism evidence="2 3">
    <name type="scientific">Nocardioides scoriae</name>
    <dbReference type="NCBI Taxonomy" id="642780"/>
    <lineage>
        <taxon>Bacteria</taxon>
        <taxon>Bacillati</taxon>
        <taxon>Actinomycetota</taxon>
        <taxon>Actinomycetes</taxon>
        <taxon>Propionibacteriales</taxon>
        <taxon>Nocardioidaceae</taxon>
        <taxon>Nocardioides</taxon>
    </lineage>
</organism>
<dbReference type="Proteomes" id="UP000198859">
    <property type="component" value="Chromosome I"/>
</dbReference>
<gene>
    <name evidence="2" type="ORF">SAMN04488570_1297</name>
</gene>
<dbReference type="STRING" id="642780.SAMN04488570_1297"/>
<evidence type="ECO:0000259" key="1">
    <source>
        <dbReference type="Pfam" id="PF08450"/>
    </source>
</evidence>
<dbReference type="GO" id="GO:0016787">
    <property type="term" value="F:hydrolase activity"/>
    <property type="evidence" value="ECO:0007669"/>
    <property type="project" value="TreeGrafter"/>
</dbReference>
<dbReference type="SUPFAM" id="SSF63829">
    <property type="entry name" value="Calcium-dependent phosphotriesterase"/>
    <property type="match status" value="1"/>
</dbReference>
<dbReference type="Pfam" id="PF08450">
    <property type="entry name" value="SGL"/>
    <property type="match status" value="1"/>
</dbReference>
<dbReference type="EMBL" id="LT629757">
    <property type="protein sequence ID" value="SDS17410.1"/>
    <property type="molecule type" value="Genomic_DNA"/>
</dbReference>
<feature type="domain" description="SMP-30/Gluconolactonase/LRE-like region" evidence="1">
    <location>
        <begin position="33"/>
        <end position="218"/>
    </location>
</feature>
<evidence type="ECO:0000313" key="2">
    <source>
        <dbReference type="EMBL" id="SDS17410.1"/>
    </source>
</evidence>
<name>A0A1H1Q1X4_9ACTN</name>
<dbReference type="InterPro" id="IPR011042">
    <property type="entry name" value="6-blade_b-propeller_TolB-like"/>
</dbReference>
<dbReference type="PANTHER" id="PTHR10426:SF88">
    <property type="entry name" value="ADIPOCYTE PLASMA MEMBRANE-ASSOCIATED PROTEIN HEMOMUCIN-RELATED"/>
    <property type="match status" value="1"/>
</dbReference>
<protein>
    <submittedName>
        <fullName evidence="2">Sugar lactone lactonase YvrE</fullName>
    </submittedName>
</protein>